<accession>A0A817ZER8</accession>
<name>A0A817ZER8_9BILA</name>
<dbReference type="EMBL" id="CAJOBP010000475">
    <property type="protein sequence ID" value="CAF4183334.1"/>
    <property type="molecule type" value="Genomic_DNA"/>
</dbReference>
<reference evidence="2" key="1">
    <citation type="submission" date="2021-02" db="EMBL/GenBank/DDBJ databases">
        <authorList>
            <person name="Nowell W R."/>
        </authorList>
    </citation>
    <scope>NUCLEOTIDE SEQUENCE</scope>
</reference>
<dbReference type="Proteomes" id="UP000663848">
    <property type="component" value="Unassembled WGS sequence"/>
</dbReference>
<keyword evidence="7" id="KW-1185">Reference proteome</keyword>
<dbReference type="Proteomes" id="UP000663833">
    <property type="component" value="Unassembled WGS sequence"/>
</dbReference>
<dbReference type="EMBL" id="CAJOBR010000753">
    <property type="protein sequence ID" value="CAF4543058.1"/>
    <property type="molecule type" value="Genomic_DNA"/>
</dbReference>
<proteinExistence type="predicted"/>
<evidence type="ECO:0000313" key="6">
    <source>
        <dbReference type="Proteomes" id="UP000663833"/>
    </source>
</evidence>
<evidence type="ECO:0000313" key="5">
    <source>
        <dbReference type="EMBL" id="CAF4543058.1"/>
    </source>
</evidence>
<feature type="compositionally biased region" description="Polar residues" evidence="1">
    <location>
        <begin position="73"/>
        <end position="82"/>
    </location>
</feature>
<evidence type="ECO:0000313" key="4">
    <source>
        <dbReference type="EMBL" id="CAF4255902.1"/>
    </source>
</evidence>
<feature type="region of interest" description="Disordered" evidence="1">
    <location>
        <begin position="16"/>
        <end position="82"/>
    </location>
</feature>
<sequence>MSGAFSSVVNFTTDQFLKRAGESYSSNDESDKELETNVNSSSTSGDDSSEDENDLPGISSSGKHQFNGMRVTDTISPSLTNS</sequence>
<dbReference type="EMBL" id="CAJOBO010000600">
    <property type="protein sequence ID" value="CAF4255902.1"/>
    <property type="molecule type" value="Genomic_DNA"/>
</dbReference>
<gene>
    <name evidence="4" type="ORF">HFQ381_LOCUS10748</name>
    <name evidence="2" type="ORF">LUA448_LOCUS16778</name>
    <name evidence="5" type="ORF">QYT958_LOCUS7747</name>
    <name evidence="3" type="ORF">UJA718_LOCUS5456</name>
</gene>
<dbReference type="Proteomes" id="UP000663873">
    <property type="component" value="Unassembled WGS sequence"/>
</dbReference>
<dbReference type="EMBL" id="CAJNYD010002108">
    <property type="protein sequence ID" value="CAF3392258.1"/>
    <property type="molecule type" value="Genomic_DNA"/>
</dbReference>
<dbReference type="AlphaFoldDB" id="A0A817ZER8"/>
<evidence type="ECO:0000313" key="3">
    <source>
        <dbReference type="EMBL" id="CAF4183334.1"/>
    </source>
</evidence>
<dbReference type="Proteomes" id="UP000663851">
    <property type="component" value="Unassembled WGS sequence"/>
</dbReference>
<organism evidence="2 6">
    <name type="scientific">Rotaria socialis</name>
    <dbReference type="NCBI Taxonomy" id="392032"/>
    <lineage>
        <taxon>Eukaryota</taxon>
        <taxon>Metazoa</taxon>
        <taxon>Spiralia</taxon>
        <taxon>Gnathifera</taxon>
        <taxon>Rotifera</taxon>
        <taxon>Eurotatoria</taxon>
        <taxon>Bdelloidea</taxon>
        <taxon>Philodinida</taxon>
        <taxon>Philodinidae</taxon>
        <taxon>Rotaria</taxon>
    </lineage>
</organism>
<protein>
    <submittedName>
        <fullName evidence="2">Uncharacterized protein</fullName>
    </submittedName>
</protein>
<evidence type="ECO:0000256" key="1">
    <source>
        <dbReference type="SAM" id="MobiDB-lite"/>
    </source>
</evidence>
<comment type="caution">
    <text evidence="2">The sequence shown here is derived from an EMBL/GenBank/DDBJ whole genome shotgun (WGS) entry which is preliminary data.</text>
</comment>
<evidence type="ECO:0000313" key="7">
    <source>
        <dbReference type="Proteomes" id="UP000663873"/>
    </source>
</evidence>
<evidence type="ECO:0000313" key="2">
    <source>
        <dbReference type="EMBL" id="CAF3392258.1"/>
    </source>
</evidence>